<gene>
    <name evidence="2" type="ORF">V1477_016338</name>
</gene>
<reference evidence="2 3" key="1">
    <citation type="journal article" date="2024" name="Ann. Entomol. Soc. Am.">
        <title>Genomic analyses of the southern and eastern yellowjacket wasps (Hymenoptera: Vespidae) reveal evolutionary signatures of social life.</title>
        <authorList>
            <person name="Catto M.A."/>
            <person name="Caine P.B."/>
            <person name="Orr S.E."/>
            <person name="Hunt B.G."/>
            <person name="Goodisman M.A.D."/>
        </authorList>
    </citation>
    <scope>NUCLEOTIDE SEQUENCE [LARGE SCALE GENOMIC DNA]</scope>
    <source>
        <strain evidence="2">232</strain>
        <tissue evidence="2">Head and thorax</tissue>
    </source>
</reference>
<organism evidence="2 3">
    <name type="scientific">Vespula maculifrons</name>
    <name type="common">Eastern yellow jacket</name>
    <name type="synonym">Wasp</name>
    <dbReference type="NCBI Taxonomy" id="7453"/>
    <lineage>
        <taxon>Eukaryota</taxon>
        <taxon>Metazoa</taxon>
        <taxon>Ecdysozoa</taxon>
        <taxon>Arthropoda</taxon>
        <taxon>Hexapoda</taxon>
        <taxon>Insecta</taxon>
        <taxon>Pterygota</taxon>
        <taxon>Neoptera</taxon>
        <taxon>Endopterygota</taxon>
        <taxon>Hymenoptera</taxon>
        <taxon>Apocrita</taxon>
        <taxon>Aculeata</taxon>
        <taxon>Vespoidea</taxon>
        <taxon>Vespidae</taxon>
        <taxon>Vespinae</taxon>
        <taxon>Vespula</taxon>
    </lineage>
</organism>
<dbReference type="AlphaFoldDB" id="A0ABD2BCR2"/>
<accession>A0ABD2BCR2</accession>
<feature type="region of interest" description="Disordered" evidence="1">
    <location>
        <begin position="1"/>
        <end position="21"/>
    </location>
</feature>
<comment type="caution">
    <text evidence="2">The sequence shown here is derived from an EMBL/GenBank/DDBJ whole genome shotgun (WGS) entry which is preliminary data.</text>
</comment>
<dbReference type="Proteomes" id="UP001607303">
    <property type="component" value="Unassembled WGS sequence"/>
</dbReference>
<evidence type="ECO:0000313" key="2">
    <source>
        <dbReference type="EMBL" id="KAL2730527.1"/>
    </source>
</evidence>
<name>A0ABD2BCR2_VESMC</name>
<evidence type="ECO:0000256" key="1">
    <source>
        <dbReference type="SAM" id="MobiDB-lite"/>
    </source>
</evidence>
<protein>
    <submittedName>
        <fullName evidence="2">Uncharacterized protein</fullName>
    </submittedName>
</protein>
<proteinExistence type="predicted"/>
<sequence>MAGAGGKVGGERPGKPGRNVAVGEKVDIMGYLETLRKKRKKKIRRKKRYTKVWRKIDAKEGSRCGEDTPGRGGSFLLDFNASKDPSNRAKPDINLRCAGGESRAMADVRRLRVEERRVLLKGVIKKVCQTLVIARLFSILNPMAGLQRPEKHSNIRVLVIKDADFHFEIVWAPELQELCDASCTSMHVSPEAAPYDNAELYDKEQFNGLVKDTKHAYRDKSEAQYGGSPGVRDERLNVRNSRTYSQYKPPTEYKEPSKYLTGIPSLIAGKKFSEDLQGDKPASWFDRIVRHVILNTKWSRPS</sequence>
<keyword evidence="3" id="KW-1185">Reference proteome</keyword>
<evidence type="ECO:0000313" key="3">
    <source>
        <dbReference type="Proteomes" id="UP001607303"/>
    </source>
</evidence>
<dbReference type="EMBL" id="JAYRBN010000091">
    <property type="protein sequence ID" value="KAL2730527.1"/>
    <property type="molecule type" value="Genomic_DNA"/>
</dbReference>